<dbReference type="SUPFAM" id="SSF51206">
    <property type="entry name" value="cAMP-binding domain-like"/>
    <property type="match status" value="1"/>
</dbReference>
<comment type="caution">
    <text evidence="6">The sequence shown here is derived from an EMBL/GenBank/DDBJ whole genome shotgun (WGS) entry which is preliminary data.</text>
</comment>
<dbReference type="Gene3D" id="2.60.120.10">
    <property type="entry name" value="Jelly Rolls"/>
    <property type="match status" value="1"/>
</dbReference>
<accession>A0ABN2WNZ5</accession>
<evidence type="ECO:0000259" key="5">
    <source>
        <dbReference type="PROSITE" id="PS51063"/>
    </source>
</evidence>
<dbReference type="Proteomes" id="UP001500897">
    <property type="component" value="Unassembled WGS sequence"/>
</dbReference>
<name>A0ABN2WNZ5_9ACTN</name>
<dbReference type="PROSITE" id="PS51063">
    <property type="entry name" value="HTH_CRP_2"/>
    <property type="match status" value="1"/>
</dbReference>
<dbReference type="EMBL" id="BAAANS010000013">
    <property type="protein sequence ID" value="GAA2096075.1"/>
    <property type="molecule type" value="Genomic_DNA"/>
</dbReference>
<dbReference type="InterPro" id="IPR018490">
    <property type="entry name" value="cNMP-bd_dom_sf"/>
</dbReference>
<protein>
    <submittedName>
        <fullName evidence="6">Crp/Fnr family transcriptional regulator</fullName>
    </submittedName>
</protein>
<dbReference type="Pfam" id="PF00027">
    <property type="entry name" value="cNMP_binding"/>
    <property type="match status" value="1"/>
</dbReference>
<dbReference type="InterPro" id="IPR012318">
    <property type="entry name" value="HTH_CRP"/>
</dbReference>
<organism evidence="6 7">
    <name type="scientific">Kitasatospora saccharophila</name>
    <dbReference type="NCBI Taxonomy" id="407973"/>
    <lineage>
        <taxon>Bacteria</taxon>
        <taxon>Bacillati</taxon>
        <taxon>Actinomycetota</taxon>
        <taxon>Actinomycetes</taxon>
        <taxon>Kitasatosporales</taxon>
        <taxon>Streptomycetaceae</taxon>
        <taxon>Kitasatospora</taxon>
    </lineage>
</organism>
<dbReference type="InterPro" id="IPR014710">
    <property type="entry name" value="RmlC-like_jellyroll"/>
</dbReference>
<keyword evidence="1" id="KW-0805">Transcription regulation</keyword>
<dbReference type="InterPro" id="IPR000595">
    <property type="entry name" value="cNMP-bd_dom"/>
</dbReference>
<keyword evidence="7" id="KW-1185">Reference proteome</keyword>
<dbReference type="PANTHER" id="PTHR24567:SF74">
    <property type="entry name" value="HTH-TYPE TRANSCRIPTIONAL REGULATOR ARCR"/>
    <property type="match status" value="1"/>
</dbReference>
<dbReference type="InterPro" id="IPR050397">
    <property type="entry name" value="Env_Response_Regulators"/>
</dbReference>
<evidence type="ECO:0000259" key="4">
    <source>
        <dbReference type="PROSITE" id="PS50042"/>
    </source>
</evidence>
<dbReference type="SMART" id="SM00100">
    <property type="entry name" value="cNMP"/>
    <property type="match status" value="1"/>
</dbReference>
<feature type="domain" description="HTH crp-type" evidence="5">
    <location>
        <begin position="133"/>
        <end position="206"/>
    </location>
</feature>
<dbReference type="Pfam" id="PF13545">
    <property type="entry name" value="HTH_Crp_2"/>
    <property type="match status" value="1"/>
</dbReference>
<keyword evidence="3" id="KW-0804">Transcription</keyword>
<gene>
    <name evidence="6" type="ORF">GCM10009759_24940</name>
</gene>
<evidence type="ECO:0000256" key="1">
    <source>
        <dbReference type="ARBA" id="ARBA00023015"/>
    </source>
</evidence>
<dbReference type="Gene3D" id="1.10.10.10">
    <property type="entry name" value="Winged helix-like DNA-binding domain superfamily/Winged helix DNA-binding domain"/>
    <property type="match status" value="1"/>
</dbReference>
<dbReference type="InterPro" id="IPR036390">
    <property type="entry name" value="WH_DNA-bd_sf"/>
</dbReference>
<dbReference type="PANTHER" id="PTHR24567">
    <property type="entry name" value="CRP FAMILY TRANSCRIPTIONAL REGULATORY PROTEIN"/>
    <property type="match status" value="1"/>
</dbReference>
<dbReference type="CDD" id="cd00038">
    <property type="entry name" value="CAP_ED"/>
    <property type="match status" value="1"/>
</dbReference>
<sequence length="215" mass="22863">MNELTDYAGLIRGVGRPASWRPGQVLIREQGAPDGVFLIGTGLVKITASAVNGRTGILAWRGSGELIGEQSCLDGGPRSATAVVTRGGTGTFLAAREFAQLMREHPGFAESVLRSMSVRLREAAQERVDLGALSVGARIAAFVARYVRRDAKSGSMPGGVVDLTQQELAEAVGASRESVFRALQDFEERGWLRRDGRGSITALDVPGLEARARKG</sequence>
<proteinExistence type="predicted"/>
<reference evidence="6 7" key="1">
    <citation type="journal article" date="2019" name="Int. J. Syst. Evol. Microbiol.">
        <title>The Global Catalogue of Microorganisms (GCM) 10K type strain sequencing project: providing services to taxonomists for standard genome sequencing and annotation.</title>
        <authorList>
            <consortium name="The Broad Institute Genomics Platform"/>
            <consortium name="The Broad Institute Genome Sequencing Center for Infectious Disease"/>
            <person name="Wu L."/>
            <person name="Ma J."/>
        </authorList>
    </citation>
    <scope>NUCLEOTIDE SEQUENCE [LARGE SCALE GENOMIC DNA]</scope>
    <source>
        <strain evidence="6 7">JCM 14559</strain>
    </source>
</reference>
<dbReference type="PROSITE" id="PS50042">
    <property type="entry name" value="CNMP_BINDING_3"/>
    <property type="match status" value="1"/>
</dbReference>
<feature type="domain" description="Cyclic nucleotide-binding" evidence="4">
    <location>
        <begin position="20"/>
        <end position="102"/>
    </location>
</feature>
<keyword evidence="2" id="KW-0238">DNA-binding</keyword>
<dbReference type="InterPro" id="IPR036388">
    <property type="entry name" value="WH-like_DNA-bd_sf"/>
</dbReference>
<dbReference type="SMART" id="SM00419">
    <property type="entry name" value="HTH_CRP"/>
    <property type="match status" value="1"/>
</dbReference>
<evidence type="ECO:0000313" key="7">
    <source>
        <dbReference type="Proteomes" id="UP001500897"/>
    </source>
</evidence>
<dbReference type="RefSeq" id="WP_344552047.1">
    <property type="nucleotide sequence ID" value="NZ_BAAANS010000013.1"/>
</dbReference>
<evidence type="ECO:0000256" key="2">
    <source>
        <dbReference type="ARBA" id="ARBA00023125"/>
    </source>
</evidence>
<dbReference type="SUPFAM" id="SSF46785">
    <property type="entry name" value="Winged helix' DNA-binding domain"/>
    <property type="match status" value="1"/>
</dbReference>
<evidence type="ECO:0000313" key="6">
    <source>
        <dbReference type="EMBL" id="GAA2096075.1"/>
    </source>
</evidence>
<evidence type="ECO:0000256" key="3">
    <source>
        <dbReference type="ARBA" id="ARBA00023163"/>
    </source>
</evidence>